<feature type="transmembrane region" description="Helical" evidence="1">
    <location>
        <begin position="21"/>
        <end position="43"/>
    </location>
</feature>
<organism evidence="2 3">
    <name type="scientific">Brachionus plicatilis</name>
    <name type="common">Marine rotifer</name>
    <name type="synonym">Brachionus muelleri</name>
    <dbReference type="NCBI Taxonomy" id="10195"/>
    <lineage>
        <taxon>Eukaryota</taxon>
        <taxon>Metazoa</taxon>
        <taxon>Spiralia</taxon>
        <taxon>Gnathifera</taxon>
        <taxon>Rotifera</taxon>
        <taxon>Eurotatoria</taxon>
        <taxon>Monogononta</taxon>
        <taxon>Pseudotrocha</taxon>
        <taxon>Ploima</taxon>
        <taxon>Brachionidae</taxon>
        <taxon>Brachionus</taxon>
    </lineage>
</organism>
<protein>
    <submittedName>
        <fullName evidence="2">Uncharacterized protein</fullName>
    </submittedName>
</protein>
<name>A0A3M7PAL8_BRAPC</name>
<keyword evidence="3" id="KW-1185">Reference proteome</keyword>
<dbReference type="Proteomes" id="UP000276133">
    <property type="component" value="Unassembled WGS sequence"/>
</dbReference>
<comment type="caution">
    <text evidence="2">The sequence shown here is derived from an EMBL/GenBank/DDBJ whole genome shotgun (WGS) entry which is preliminary data.</text>
</comment>
<proteinExistence type="predicted"/>
<evidence type="ECO:0000313" key="2">
    <source>
        <dbReference type="EMBL" id="RMZ96136.1"/>
    </source>
</evidence>
<sequence>MQTKKSNNGLRTKQSAKLSRTSMKLYAITFFRILISLWIWSAYRFCYSTRSNRALGRDHTFS</sequence>
<keyword evidence="1" id="KW-1133">Transmembrane helix</keyword>
<accession>A0A3M7PAL8</accession>
<keyword evidence="1" id="KW-0472">Membrane</keyword>
<evidence type="ECO:0000313" key="3">
    <source>
        <dbReference type="Proteomes" id="UP000276133"/>
    </source>
</evidence>
<gene>
    <name evidence="2" type="ORF">BpHYR1_044195</name>
</gene>
<reference evidence="2 3" key="1">
    <citation type="journal article" date="2018" name="Sci. Rep.">
        <title>Genomic signatures of local adaptation to the degree of environmental predictability in rotifers.</title>
        <authorList>
            <person name="Franch-Gras L."/>
            <person name="Hahn C."/>
            <person name="Garcia-Roger E.M."/>
            <person name="Carmona M.J."/>
            <person name="Serra M."/>
            <person name="Gomez A."/>
        </authorList>
    </citation>
    <scope>NUCLEOTIDE SEQUENCE [LARGE SCALE GENOMIC DNA]</scope>
    <source>
        <strain evidence="2">HYR1</strain>
    </source>
</reference>
<keyword evidence="1" id="KW-0812">Transmembrane</keyword>
<evidence type="ECO:0000256" key="1">
    <source>
        <dbReference type="SAM" id="Phobius"/>
    </source>
</evidence>
<dbReference type="EMBL" id="REGN01012303">
    <property type="protein sequence ID" value="RMZ96136.1"/>
    <property type="molecule type" value="Genomic_DNA"/>
</dbReference>
<dbReference type="AlphaFoldDB" id="A0A3M7PAL8"/>